<dbReference type="InterPro" id="IPR000160">
    <property type="entry name" value="GGDEF_dom"/>
</dbReference>
<dbReference type="SMART" id="SM00267">
    <property type="entry name" value="GGDEF"/>
    <property type="match status" value="1"/>
</dbReference>
<evidence type="ECO:0000256" key="1">
    <source>
        <dbReference type="ARBA" id="ARBA00004651"/>
    </source>
</evidence>
<dbReference type="PROSITE" id="PS50113">
    <property type="entry name" value="PAC"/>
    <property type="match status" value="1"/>
</dbReference>
<gene>
    <name evidence="11" type="ORF">C8J24_3449</name>
</gene>
<keyword evidence="5 8" id="KW-1133">Transmembrane helix</keyword>
<dbReference type="GO" id="GO:1902201">
    <property type="term" value="P:negative regulation of bacterial-type flagellum-dependent cell motility"/>
    <property type="evidence" value="ECO:0007669"/>
    <property type="project" value="TreeGrafter"/>
</dbReference>
<dbReference type="PROSITE" id="PS50887">
    <property type="entry name" value="GGDEF"/>
    <property type="match status" value="1"/>
</dbReference>
<feature type="transmembrane region" description="Helical" evidence="8">
    <location>
        <begin position="163"/>
        <end position="181"/>
    </location>
</feature>
<dbReference type="PANTHER" id="PTHR45138">
    <property type="entry name" value="REGULATORY COMPONENTS OF SENSORY TRANSDUCTION SYSTEM"/>
    <property type="match status" value="1"/>
</dbReference>
<dbReference type="InterPro" id="IPR043128">
    <property type="entry name" value="Rev_trsase/Diguanyl_cyclase"/>
</dbReference>
<keyword evidence="3" id="KW-1003">Cell membrane</keyword>
<dbReference type="NCBIfam" id="TIGR00254">
    <property type="entry name" value="GGDEF"/>
    <property type="match status" value="1"/>
</dbReference>
<evidence type="ECO:0000256" key="7">
    <source>
        <dbReference type="ARBA" id="ARBA00034247"/>
    </source>
</evidence>
<evidence type="ECO:0000259" key="10">
    <source>
        <dbReference type="PROSITE" id="PS50887"/>
    </source>
</evidence>
<dbReference type="Pfam" id="PF05231">
    <property type="entry name" value="MASE1"/>
    <property type="match status" value="1"/>
</dbReference>
<comment type="catalytic activity">
    <reaction evidence="7">
        <text>2 GTP = 3',3'-c-di-GMP + 2 diphosphate</text>
        <dbReference type="Rhea" id="RHEA:24898"/>
        <dbReference type="ChEBI" id="CHEBI:33019"/>
        <dbReference type="ChEBI" id="CHEBI:37565"/>
        <dbReference type="ChEBI" id="CHEBI:58805"/>
        <dbReference type="EC" id="2.7.7.65"/>
    </reaction>
</comment>
<feature type="transmembrane region" description="Helical" evidence="8">
    <location>
        <begin position="51"/>
        <end position="83"/>
    </location>
</feature>
<organism evidence="11 12">
    <name type="scientific">Sphingomonas aerolata</name>
    <dbReference type="NCBI Taxonomy" id="185951"/>
    <lineage>
        <taxon>Bacteria</taxon>
        <taxon>Pseudomonadati</taxon>
        <taxon>Pseudomonadota</taxon>
        <taxon>Alphaproteobacteria</taxon>
        <taxon>Sphingomonadales</taxon>
        <taxon>Sphingomonadaceae</taxon>
        <taxon>Sphingomonas</taxon>
    </lineage>
</organism>
<accession>A0A2T4YLP1</accession>
<dbReference type="InterPro" id="IPR029787">
    <property type="entry name" value="Nucleotide_cyclase"/>
</dbReference>
<dbReference type="EC" id="2.7.7.65" evidence="2"/>
<dbReference type="Pfam" id="PF00990">
    <property type="entry name" value="GGDEF"/>
    <property type="match status" value="1"/>
</dbReference>
<dbReference type="Proteomes" id="UP000240996">
    <property type="component" value="Unassembled WGS sequence"/>
</dbReference>
<evidence type="ECO:0000256" key="5">
    <source>
        <dbReference type="ARBA" id="ARBA00022989"/>
    </source>
</evidence>
<dbReference type="SUPFAM" id="SSF55785">
    <property type="entry name" value="PYP-like sensor domain (PAS domain)"/>
    <property type="match status" value="1"/>
</dbReference>
<dbReference type="AlphaFoldDB" id="A0A2T4YLP1"/>
<dbReference type="InterPro" id="IPR007895">
    <property type="entry name" value="MASE1"/>
</dbReference>
<protein>
    <recommendedName>
        <fullName evidence="2">diguanylate cyclase</fullName>
        <ecNumber evidence="2">2.7.7.65</ecNumber>
    </recommendedName>
</protein>
<evidence type="ECO:0000256" key="6">
    <source>
        <dbReference type="ARBA" id="ARBA00023136"/>
    </source>
</evidence>
<feature type="domain" description="GGDEF" evidence="10">
    <location>
        <begin position="402"/>
        <end position="528"/>
    </location>
</feature>
<keyword evidence="12" id="KW-1185">Reference proteome</keyword>
<dbReference type="Pfam" id="PF08447">
    <property type="entry name" value="PAS_3"/>
    <property type="match status" value="1"/>
</dbReference>
<evidence type="ECO:0000313" key="11">
    <source>
        <dbReference type="EMBL" id="PTM44174.1"/>
    </source>
</evidence>
<name>A0A2T4YLP1_9SPHN</name>
<evidence type="ECO:0000256" key="3">
    <source>
        <dbReference type="ARBA" id="ARBA00022475"/>
    </source>
</evidence>
<dbReference type="CDD" id="cd01949">
    <property type="entry name" value="GGDEF"/>
    <property type="match status" value="1"/>
</dbReference>
<keyword evidence="4 8" id="KW-0812">Transmembrane</keyword>
<comment type="caution">
    <text evidence="11">The sequence shown here is derived from an EMBL/GenBank/DDBJ whole genome shotgun (WGS) entry which is preliminary data.</text>
</comment>
<evidence type="ECO:0000259" key="9">
    <source>
        <dbReference type="PROSITE" id="PS50113"/>
    </source>
</evidence>
<dbReference type="FunFam" id="3.30.70.270:FF:000001">
    <property type="entry name" value="Diguanylate cyclase domain protein"/>
    <property type="match status" value="1"/>
</dbReference>
<feature type="transmembrane region" description="Helical" evidence="8">
    <location>
        <begin position="89"/>
        <end position="107"/>
    </location>
</feature>
<dbReference type="SUPFAM" id="SSF55073">
    <property type="entry name" value="Nucleotide cyclase"/>
    <property type="match status" value="1"/>
</dbReference>
<dbReference type="SMART" id="SM00086">
    <property type="entry name" value="PAC"/>
    <property type="match status" value="1"/>
</dbReference>
<dbReference type="InterPro" id="IPR000014">
    <property type="entry name" value="PAS"/>
</dbReference>
<evidence type="ECO:0000256" key="2">
    <source>
        <dbReference type="ARBA" id="ARBA00012528"/>
    </source>
</evidence>
<evidence type="ECO:0000256" key="8">
    <source>
        <dbReference type="SAM" id="Phobius"/>
    </source>
</evidence>
<dbReference type="Gene3D" id="3.30.450.20">
    <property type="entry name" value="PAS domain"/>
    <property type="match status" value="1"/>
</dbReference>
<dbReference type="Gene3D" id="2.10.70.100">
    <property type="match status" value="1"/>
</dbReference>
<dbReference type="Gene3D" id="3.30.70.270">
    <property type="match status" value="1"/>
</dbReference>
<dbReference type="InterPro" id="IPR050469">
    <property type="entry name" value="Diguanylate_Cyclase"/>
</dbReference>
<evidence type="ECO:0000313" key="12">
    <source>
        <dbReference type="Proteomes" id="UP000240996"/>
    </source>
</evidence>
<feature type="transmembrane region" description="Helical" evidence="8">
    <location>
        <begin position="14"/>
        <end position="35"/>
    </location>
</feature>
<feature type="transmembrane region" description="Helical" evidence="8">
    <location>
        <begin position="201"/>
        <end position="219"/>
    </location>
</feature>
<dbReference type="PANTHER" id="PTHR45138:SF9">
    <property type="entry name" value="DIGUANYLATE CYCLASE DGCM-RELATED"/>
    <property type="match status" value="1"/>
</dbReference>
<dbReference type="InterPro" id="IPR001610">
    <property type="entry name" value="PAC"/>
</dbReference>
<comment type="subcellular location">
    <subcellularLocation>
        <location evidence="1">Cell membrane</location>
        <topology evidence="1">Multi-pass membrane protein</topology>
    </subcellularLocation>
</comment>
<sequence>MASLAANLGGGNGVLLSIGFTLANVSESGFAAWLLRNRTRRRDSFTDPKGLVWFCIAAAAAAALSATIAACATTAVGISFWLSWFTTDLLGILIVAPLILISGRAFYRKRFRDGLAAAPQAIAIFLLVASVSIIAFSQVNYSLLFLPMLAVLLAALRMGPFGAAGSVLIVATASSLAHIFGSDPQAIADGQAYARSIFLQFYLLALFAAALPIAALLATRQQLIDSNANKLRLLELAEGAAHVGHWHLDLLTQLITWSDEVFRIHGVENRVPPSLDTAIDAYHPDDRDAVSAHIGRSLEHCVGFEFTARIVRPDGEVRHVFSKGEIDRNGVNESIGLFGIIQDITTQVAHEAEIERARTRAETAARNAIILAETDQLTGIANRRRTSFVLEQTLLLARETGHPMSVAMFDIDHFKRINDTYGHHTGDEVLKRVAAGAAAELRSGDTLGRFGGEEFVIVLPDAAADAASKVAERVRHAIGTDNCTPGVTVSIGVAEMAPGETCDALLRRADDALYGAKNEGRNRMRLAA</sequence>
<feature type="domain" description="PAC" evidence="9">
    <location>
        <begin position="304"/>
        <end position="356"/>
    </location>
</feature>
<dbReference type="EMBL" id="PZZN01000004">
    <property type="protein sequence ID" value="PTM44174.1"/>
    <property type="molecule type" value="Genomic_DNA"/>
</dbReference>
<dbReference type="InterPro" id="IPR013655">
    <property type="entry name" value="PAS_fold_3"/>
</dbReference>
<evidence type="ECO:0000256" key="4">
    <source>
        <dbReference type="ARBA" id="ARBA00022692"/>
    </source>
</evidence>
<dbReference type="GO" id="GO:0005886">
    <property type="term" value="C:plasma membrane"/>
    <property type="evidence" value="ECO:0007669"/>
    <property type="project" value="UniProtKB-SubCell"/>
</dbReference>
<dbReference type="CDD" id="cd00130">
    <property type="entry name" value="PAS"/>
    <property type="match status" value="1"/>
</dbReference>
<dbReference type="InterPro" id="IPR000700">
    <property type="entry name" value="PAS-assoc_C"/>
</dbReference>
<reference evidence="11 12" key="1">
    <citation type="submission" date="2018-04" db="EMBL/GenBank/DDBJ databases">
        <title>Genomic Encyclopedia of Type Strains, Phase III (KMG-III): the genomes of soil and plant-associated and newly described type strains.</title>
        <authorList>
            <person name="Whitman W."/>
        </authorList>
    </citation>
    <scope>NUCLEOTIDE SEQUENCE [LARGE SCALE GENOMIC DNA]</scope>
    <source>
        <strain evidence="11 12">NW12</strain>
    </source>
</reference>
<dbReference type="GO" id="GO:0043709">
    <property type="term" value="P:cell adhesion involved in single-species biofilm formation"/>
    <property type="evidence" value="ECO:0007669"/>
    <property type="project" value="TreeGrafter"/>
</dbReference>
<keyword evidence="6 8" id="KW-0472">Membrane</keyword>
<dbReference type="GO" id="GO:0052621">
    <property type="term" value="F:diguanylate cyclase activity"/>
    <property type="evidence" value="ECO:0007669"/>
    <property type="project" value="UniProtKB-EC"/>
</dbReference>
<feature type="transmembrane region" description="Helical" evidence="8">
    <location>
        <begin position="114"/>
        <end position="133"/>
    </location>
</feature>
<dbReference type="InterPro" id="IPR035965">
    <property type="entry name" value="PAS-like_dom_sf"/>
</dbReference>
<proteinExistence type="predicted"/>